<evidence type="ECO:0000313" key="2">
    <source>
        <dbReference type="Proteomes" id="UP000492821"/>
    </source>
</evidence>
<evidence type="ECO:0000259" key="1">
    <source>
        <dbReference type="SMART" id="SM01331"/>
    </source>
</evidence>
<organism evidence="2 3">
    <name type="scientific">Panagrellus redivivus</name>
    <name type="common">Microworm</name>
    <dbReference type="NCBI Taxonomy" id="6233"/>
    <lineage>
        <taxon>Eukaryota</taxon>
        <taxon>Metazoa</taxon>
        <taxon>Ecdysozoa</taxon>
        <taxon>Nematoda</taxon>
        <taxon>Chromadorea</taxon>
        <taxon>Rhabditida</taxon>
        <taxon>Tylenchina</taxon>
        <taxon>Panagrolaimomorpha</taxon>
        <taxon>Panagrolaimoidea</taxon>
        <taxon>Panagrolaimidae</taxon>
        <taxon>Panagrellus</taxon>
    </lineage>
</organism>
<evidence type="ECO:0000313" key="3">
    <source>
        <dbReference type="WBParaSite" id="Pan_g15984.t1"/>
    </source>
</evidence>
<feature type="domain" description="Serine/threonine-protein kinase haspin C-terminal" evidence="1">
    <location>
        <begin position="23"/>
        <end position="100"/>
    </location>
</feature>
<reference evidence="2" key="1">
    <citation type="journal article" date="2013" name="Genetics">
        <title>The draft genome and transcriptome of Panagrellus redivivus are shaped by the harsh demands of a free-living lifestyle.</title>
        <authorList>
            <person name="Srinivasan J."/>
            <person name="Dillman A.R."/>
            <person name="Macchietto M.G."/>
            <person name="Heikkinen L."/>
            <person name="Lakso M."/>
            <person name="Fracchia K.M."/>
            <person name="Antoshechkin I."/>
            <person name="Mortazavi A."/>
            <person name="Wong G."/>
            <person name="Sternberg P.W."/>
        </authorList>
    </citation>
    <scope>NUCLEOTIDE SEQUENCE [LARGE SCALE GENOMIC DNA]</scope>
    <source>
        <strain evidence="2">MT8872</strain>
    </source>
</reference>
<dbReference type="Pfam" id="PF12330">
    <property type="entry name" value="Haspin_kinase"/>
    <property type="match status" value="1"/>
</dbReference>
<dbReference type="WBParaSite" id="Pan_g15984.t1">
    <property type="protein sequence ID" value="Pan_g15984.t1"/>
    <property type="gene ID" value="Pan_g15984"/>
</dbReference>
<name>A0A7E4V3A3_PANRE</name>
<protein>
    <submittedName>
        <fullName evidence="3">Non-specific serine/threonine protein kinase</fullName>
    </submittedName>
</protein>
<dbReference type="Proteomes" id="UP000492821">
    <property type="component" value="Unassembled WGS sequence"/>
</dbReference>
<keyword evidence="2" id="KW-1185">Reference proteome</keyword>
<dbReference type="SMART" id="SM01331">
    <property type="entry name" value="DUF3635"/>
    <property type="match status" value="1"/>
</dbReference>
<proteinExistence type="predicted"/>
<sequence length="113" mass="13126">MTEIDSDCQFHPVFLLGIVCPDNYHFQSLTFIRFSGDWSLYRPKTNALWLDYLIDKLFNGIEGNRPRFPKKQRNEAVKKFAFTKDCSSASDFVRKCCSTFTAFYDSAINEVSN</sequence>
<dbReference type="InterPro" id="IPR024604">
    <property type="entry name" value="GSG2_C"/>
</dbReference>
<dbReference type="Gene3D" id="1.10.510.10">
    <property type="entry name" value="Transferase(Phosphotransferase) domain 1"/>
    <property type="match status" value="1"/>
</dbReference>
<reference evidence="3" key="2">
    <citation type="submission" date="2020-10" db="UniProtKB">
        <authorList>
            <consortium name="WormBaseParasite"/>
        </authorList>
    </citation>
    <scope>IDENTIFICATION</scope>
</reference>
<accession>A0A7E4V3A3</accession>
<dbReference type="AlphaFoldDB" id="A0A7E4V3A3"/>